<organism evidence="1 2">
    <name type="scientific">Natrarchaeobaculum sulfurireducens</name>
    <dbReference type="NCBI Taxonomy" id="2044521"/>
    <lineage>
        <taxon>Archaea</taxon>
        <taxon>Methanobacteriati</taxon>
        <taxon>Methanobacteriota</taxon>
        <taxon>Stenosarchaea group</taxon>
        <taxon>Halobacteria</taxon>
        <taxon>Halobacteriales</taxon>
        <taxon>Natrialbaceae</taxon>
        <taxon>Natrarchaeobaculum</taxon>
    </lineage>
</organism>
<dbReference type="RefSeq" id="WP_117364980.1">
    <property type="nucleotide sequence ID" value="NZ_CP024047.1"/>
</dbReference>
<proteinExistence type="predicted"/>
<evidence type="ECO:0000313" key="2">
    <source>
        <dbReference type="Proteomes" id="UP000258707"/>
    </source>
</evidence>
<evidence type="ECO:0000313" key="1">
    <source>
        <dbReference type="EMBL" id="AXR78973.1"/>
    </source>
</evidence>
<dbReference type="AlphaFoldDB" id="A0A346PHH8"/>
<evidence type="ECO:0008006" key="3">
    <source>
        <dbReference type="Google" id="ProtNLM"/>
    </source>
</evidence>
<dbReference type="SUPFAM" id="SSF89447">
    <property type="entry name" value="AbrB/MazE/MraZ-like"/>
    <property type="match status" value="1"/>
</dbReference>
<reference evidence="2" key="1">
    <citation type="submission" date="2017-10" db="EMBL/GenBank/DDBJ databases">
        <title>Phenotypic and genomic properties of facultatively anaerobic sulfur-reducing natronoarchaea from hypersaline soda lakes.</title>
        <authorList>
            <person name="Sorokin D.Y."/>
            <person name="Kublanov I.V."/>
            <person name="Roman P."/>
            <person name="Sinninghe Damste J.S."/>
            <person name="Golyshin P.N."/>
            <person name="Rojo D."/>
            <person name="Ciordia S."/>
            <person name="Mena Md.C."/>
            <person name="Ferrer M."/>
            <person name="Messina E."/>
            <person name="Smedile F."/>
            <person name="La Spada G."/>
            <person name="La Cono V."/>
            <person name="Yakimov M.M."/>
        </authorList>
    </citation>
    <scope>NUCLEOTIDE SEQUENCE [LARGE SCALE GENOMIC DNA]</scope>
    <source>
        <strain evidence="2">AArc1</strain>
    </source>
</reference>
<dbReference type="Proteomes" id="UP000258707">
    <property type="component" value="Chromosome"/>
</dbReference>
<gene>
    <name evidence="1" type="ORF">AArc1_2660</name>
</gene>
<name>A0A346PHH8_9EURY</name>
<dbReference type="KEGG" id="nan:AArc1_2660"/>
<dbReference type="Gene3D" id="2.10.260.10">
    <property type="match status" value="1"/>
</dbReference>
<accession>A0A346PHH8</accession>
<dbReference type="EMBL" id="CP024047">
    <property type="protein sequence ID" value="AXR78973.1"/>
    <property type="molecule type" value="Genomic_DNA"/>
</dbReference>
<dbReference type="InterPro" id="IPR037914">
    <property type="entry name" value="SpoVT-AbrB_sf"/>
</dbReference>
<dbReference type="GeneID" id="37641462"/>
<sequence>MALAQKSLDMGNSVEIDWEQGTVTAERKLRSSGNSTVLTIPEEVYQSIGLCEGQQVEIVADKNEDVIRIRSAEEGASGE</sequence>
<protein>
    <recommendedName>
        <fullName evidence="3">AbrB/MazE/SpoVT family DNA-binding domain-containing protein</fullName>
    </recommendedName>
</protein>
<dbReference type="GO" id="GO:0003677">
    <property type="term" value="F:DNA binding"/>
    <property type="evidence" value="ECO:0007669"/>
    <property type="project" value="InterPro"/>
</dbReference>